<dbReference type="GO" id="GO:0070403">
    <property type="term" value="F:NAD+ binding"/>
    <property type="evidence" value="ECO:0007669"/>
    <property type="project" value="InterPro"/>
</dbReference>
<comment type="caution">
    <text evidence="4">Lacks conserved residue(s) required for the propagation of feature annotation.</text>
</comment>
<dbReference type="SUPFAM" id="SSF52467">
    <property type="entry name" value="DHS-like NAD/FAD-binding domain"/>
    <property type="match status" value="1"/>
</dbReference>
<dbReference type="PROSITE" id="PS50305">
    <property type="entry name" value="SIRTUIN"/>
    <property type="match status" value="1"/>
</dbReference>
<evidence type="ECO:0000256" key="2">
    <source>
        <dbReference type="ARBA" id="ARBA00022679"/>
    </source>
</evidence>
<dbReference type="InterPro" id="IPR003000">
    <property type="entry name" value="Sirtuin"/>
</dbReference>
<dbReference type="InterPro" id="IPR029035">
    <property type="entry name" value="DHS-like_NAD/FAD-binding_dom"/>
</dbReference>
<keyword evidence="3" id="KW-0520">NAD</keyword>
<evidence type="ECO:0000313" key="7">
    <source>
        <dbReference type="EMBL" id="ENO17194.2"/>
    </source>
</evidence>
<organism evidence="7 8">
    <name type="scientific">Marinobacter nanhaiticus D15-8W</name>
    <dbReference type="NCBI Taxonomy" id="626887"/>
    <lineage>
        <taxon>Bacteria</taxon>
        <taxon>Pseudomonadati</taxon>
        <taxon>Pseudomonadota</taxon>
        <taxon>Gammaproteobacteria</taxon>
        <taxon>Pseudomonadales</taxon>
        <taxon>Marinobacteraceae</taxon>
        <taxon>Marinobacter</taxon>
    </lineage>
</organism>
<feature type="compositionally biased region" description="Basic residues" evidence="5">
    <location>
        <begin position="118"/>
        <end position="130"/>
    </location>
</feature>
<protein>
    <recommendedName>
        <fullName evidence="1">protein acetyllysine N-acetyltransferase</fullName>
        <ecNumber evidence="1">2.3.1.286</ecNumber>
    </recommendedName>
</protein>
<dbReference type="GO" id="GO:0017136">
    <property type="term" value="F:histone deacetylase activity, NAD-dependent"/>
    <property type="evidence" value="ECO:0007669"/>
    <property type="project" value="TreeGrafter"/>
</dbReference>
<accession>N6WAF0</accession>
<keyword evidence="8" id="KW-1185">Reference proteome</keyword>
<evidence type="ECO:0000259" key="6">
    <source>
        <dbReference type="PROSITE" id="PS50305"/>
    </source>
</evidence>
<dbReference type="PANTHER" id="PTHR11085">
    <property type="entry name" value="NAD-DEPENDENT PROTEIN DEACYLASE SIRTUIN-5, MITOCHONDRIAL-RELATED"/>
    <property type="match status" value="1"/>
</dbReference>
<dbReference type="STRING" id="626887.J057_00035"/>
<dbReference type="EC" id="2.3.1.286" evidence="1"/>
<dbReference type="InterPro" id="IPR026590">
    <property type="entry name" value="Ssirtuin_cat_dom"/>
</dbReference>
<evidence type="ECO:0000256" key="5">
    <source>
        <dbReference type="SAM" id="MobiDB-lite"/>
    </source>
</evidence>
<dbReference type="EMBL" id="APLQ01000003">
    <property type="protein sequence ID" value="ENO17194.2"/>
    <property type="molecule type" value="Genomic_DNA"/>
</dbReference>
<dbReference type="Gene3D" id="3.40.50.1220">
    <property type="entry name" value="TPP-binding domain"/>
    <property type="match status" value="1"/>
</dbReference>
<dbReference type="eggNOG" id="COG0846">
    <property type="taxonomic scope" value="Bacteria"/>
</dbReference>
<dbReference type="OrthoDB" id="9800582at2"/>
<dbReference type="AlphaFoldDB" id="N6WAF0"/>
<reference evidence="7 8" key="1">
    <citation type="journal article" date="2013" name="Genome Announc.">
        <title>Genome Sequence of the Polycyclic Aromatic Hydrocarbon-Degrading Bacterium Strain Marinobacter nanhaiticus D15-8WT.</title>
        <authorList>
            <person name="Cui Z."/>
            <person name="Gao W."/>
            <person name="Li Q."/>
            <person name="Xu G."/>
            <person name="Zheng L."/>
        </authorList>
    </citation>
    <scope>NUCLEOTIDE SEQUENCE [LARGE SCALE GENOMIC DNA]</scope>
    <source>
        <strain evidence="7 8">D15-8W</strain>
    </source>
</reference>
<feature type="domain" description="Deacetylase sirtuin-type" evidence="6">
    <location>
        <begin position="1"/>
        <end position="143"/>
    </location>
</feature>
<dbReference type="Pfam" id="PF02146">
    <property type="entry name" value="SIR2"/>
    <property type="match status" value="1"/>
</dbReference>
<dbReference type="InterPro" id="IPR050134">
    <property type="entry name" value="NAD-dep_sirtuin_deacylases"/>
</dbReference>
<evidence type="ECO:0000313" key="8">
    <source>
        <dbReference type="Proteomes" id="UP000013165"/>
    </source>
</evidence>
<name>N6WAF0_9GAMM</name>
<sequence>MDSKRHRNETRAKSVVSRKKVVVFTGAGISAESGLSTYRGSEGIWSNWNQLEVASFGGWKKDRGKVLEYWNQRKRVVENAKPNKAHEALVALELKFDVTVITQNIDDLHEKAGSTHINKSRQRVGPRQRQTRPVEEAFWESLN</sequence>
<dbReference type="HOGENOM" id="CLU_134761_2_0_6"/>
<comment type="caution">
    <text evidence="7">The sequence shown here is derived from an EMBL/GenBank/DDBJ whole genome shotgun (WGS) entry which is preliminary data.</text>
</comment>
<gene>
    <name evidence="7" type="ORF">J057_00035</name>
</gene>
<proteinExistence type="predicted"/>
<evidence type="ECO:0000256" key="1">
    <source>
        <dbReference type="ARBA" id="ARBA00012928"/>
    </source>
</evidence>
<evidence type="ECO:0000256" key="3">
    <source>
        <dbReference type="ARBA" id="ARBA00023027"/>
    </source>
</evidence>
<feature type="region of interest" description="Disordered" evidence="5">
    <location>
        <begin position="117"/>
        <end position="143"/>
    </location>
</feature>
<evidence type="ECO:0000256" key="4">
    <source>
        <dbReference type="PROSITE-ProRule" id="PRU00236"/>
    </source>
</evidence>
<dbReference type="PANTHER" id="PTHR11085:SF4">
    <property type="entry name" value="NAD-DEPENDENT PROTEIN DEACYLASE"/>
    <property type="match status" value="1"/>
</dbReference>
<keyword evidence="2" id="KW-0808">Transferase</keyword>
<dbReference type="Proteomes" id="UP000013165">
    <property type="component" value="Unassembled WGS sequence"/>
</dbReference>
<dbReference type="PATRIC" id="fig|626887.3.peg.5"/>